<dbReference type="InterPro" id="IPR009777">
    <property type="entry name" value="ZapD"/>
</dbReference>
<reference evidence="6 7" key="1">
    <citation type="submission" date="2018-01" db="EMBL/GenBank/DDBJ databases">
        <authorList>
            <person name="Fu G.-Y."/>
        </authorList>
    </citation>
    <scope>NUCLEOTIDE SEQUENCE [LARGE SCALE GENOMIC DNA]</scope>
    <source>
        <strain evidence="6 7">SY39</strain>
    </source>
</reference>
<proteinExistence type="inferred from homology"/>
<evidence type="ECO:0000256" key="4">
    <source>
        <dbReference type="ARBA" id="ARBA00023306"/>
    </source>
</evidence>
<evidence type="ECO:0000256" key="5">
    <source>
        <dbReference type="HAMAP-Rule" id="MF_01092"/>
    </source>
</evidence>
<dbReference type="PANTHER" id="PTHR39455">
    <property type="entry name" value="CELL DIVISION PROTEIN ZAPD"/>
    <property type="match status" value="1"/>
</dbReference>
<evidence type="ECO:0000313" key="7">
    <source>
        <dbReference type="Proteomes" id="UP000242205"/>
    </source>
</evidence>
<dbReference type="NCBIfam" id="NF003656">
    <property type="entry name" value="PRK05287.1-4"/>
    <property type="match status" value="1"/>
</dbReference>
<dbReference type="GO" id="GO:0000917">
    <property type="term" value="P:division septum assembly"/>
    <property type="evidence" value="ECO:0007669"/>
    <property type="project" value="UniProtKB-KW"/>
</dbReference>
<evidence type="ECO:0000256" key="1">
    <source>
        <dbReference type="ARBA" id="ARBA00022490"/>
    </source>
</evidence>
<comment type="subcellular location">
    <subcellularLocation>
        <location evidence="5">Cytoplasm</location>
    </subcellularLocation>
    <text evidence="5">Localizes to mid-cell in an FtsZ-dependent manner.</text>
</comment>
<dbReference type="SUPFAM" id="SSF160950">
    <property type="entry name" value="YacF-like"/>
    <property type="match status" value="1"/>
</dbReference>
<comment type="similarity">
    <text evidence="5">Belongs to the ZapD family.</text>
</comment>
<comment type="function">
    <text evidence="5">Cell division factor that enhances FtsZ-ring assembly. Directly interacts with FtsZ and promotes bundling of FtsZ protofilaments, with a reduction in FtsZ GTPase activity.</text>
</comment>
<dbReference type="GO" id="GO:0043093">
    <property type="term" value="P:FtsZ-dependent cytokinesis"/>
    <property type="evidence" value="ECO:0007669"/>
    <property type="project" value="UniProtKB-UniRule"/>
</dbReference>
<sequence length="251" mass="28435">MISFEYPLNERIRSLLRLEDLYAKMLHFSRSDGALEHHVALLTLFEILEVAGRAELKVDLMQELERQRQTLMGFRNNPEISEQALSGALYEIEQASSSLQAMAGKIGQYLRENDWLMAIRSRAAIPGGVCQFDLPSYHYWLKRDANARRHDLDTWMAPMLPIHEGLSIVLRLLRGSGHAEPLVSKGGCYQHTMSGRAAQMVRVVVEPGVAAVPEISANKYALNIRFLTPDTHGRARATERDLRFELTFCSL</sequence>
<dbReference type="HAMAP" id="MF_01092">
    <property type="entry name" value="ZapD"/>
    <property type="match status" value="1"/>
</dbReference>
<comment type="subunit">
    <text evidence="5">Interacts with FtsZ.</text>
</comment>
<dbReference type="PANTHER" id="PTHR39455:SF1">
    <property type="entry name" value="CELL DIVISION PROTEIN ZAPD"/>
    <property type="match status" value="1"/>
</dbReference>
<dbReference type="RefSeq" id="WP_102248382.1">
    <property type="nucleotide sequence ID" value="NZ_CP025682.1"/>
</dbReference>
<dbReference type="Proteomes" id="UP000242205">
    <property type="component" value="Chromosome"/>
</dbReference>
<dbReference type="AlphaFoldDB" id="A0A2I6SAR6"/>
<name>A0A2I6SAR6_9RHOO</name>
<keyword evidence="2 5" id="KW-0132">Cell division</keyword>
<dbReference type="EMBL" id="CP025682">
    <property type="protein sequence ID" value="AUN96343.1"/>
    <property type="molecule type" value="Genomic_DNA"/>
</dbReference>
<protein>
    <recommendedName>
        <fullName evidence="5">Cell division protein ZapD</fullName>
    </recommendedName>
    <alternativeName>
        <fullName evidence="5">Z ring-associated protein D</fullName>
    </alternativeName>
</protein>
<dbReference type="GO" id="GO:0032153">
    <property type="term" value="C:cell division site"/>
    <property type="evidence" value="ECO:0007669"/>
    <property type="project" value="TreeGrafter"/>
</dbReference>
<keyword evidence="1 5" id="KW-0963">Cytoplasm</keyword>
<dbReference type="OrthoDB" id="5294622at2"/>
<evidence type="ECO:0000256" key="3">
    <source>
        <dbReference type="ARBA" id="ARBA00023210"/>
    </source>
</evidence>
<dbReference type="Gene3D" id="1.10.3900.10">
    <property type="entry name" value="YacF-like"/>
    <property type="match status" value="1"/>
</dbReference>
<dbReference type="GO" id="GO:0005737">
    <property type="term" value="C:cytoplasm"/>
    <property type="evidence" value="ECO:0007669"/>
    <property type="project" value="UniProtKB-SubCell"/>
</dbReference>
<keyword evidence="7" id="KW-1185">Reference proteome</keyword>
<dbReference type="KEGG" id="atw:C0099_04695"/>
<keyword evidence="4 5" id="KW-0131">Cell cycle</keyword>
<organism evidence="6 7">
    <name type="scientific">Pseudazoarcus pumilus</name>
    <dbReference type="NCBI Taxonomy" id="2067960"/>
    <lineage>
        <taxon>Bacteria</taxon>
        <taxon>Pseudomonadati</taxon>
        <taxon>Pseudomonadota</taxon>
        <taxon>Betaproteobacteria</taxon>
        <taxon>Rhodocyclales</taxon>
        <taxon>Zoogloeaceae</taxon>
        <taxon>Pseudazoarcus</taxon>
    </lineage>
</organism>
<evidence type="ECO:0000313" key="6">
    <source>
        <dbReference type="EMBL" id="AUN96343.1"/>
    </source>
</evidence>
<dbReference type="Pfam" id="PF07072">
    <property type="entry name" value="ZapD"/>
    <property type="match status" value="1"/>
</dbReference>
<dbReference type="Gene3D" id="2.60.440.10">
    <property type="entry name" value="YacF-like domains"/>
    <property type="match status" value="1"/>
</dbReference>
<dbReference type="InterPro" id="IPR027462">
    <property type="entry name" value="ZapD_C"/>
</dbReference>
<accession>A0A2I6SAR6</accession>
<dbReference type="InterPro" id="IPR036268">
    <property type="entry name" value="ZapD_sf"/>
</dbReference>
<keyword evidence="3 5" id="KW-0717">Septation</keyword>
<evidence type="ECO:0000256" key="2">
    <source>
        <dbReference type="ARBA" id="ARBA00022618"/>
    </source>
</evidence>
<gene>
    <name evidence="5" type="primary">zapD</name>
    <name evidence="6" type="ORF">C0099_04695</name>
</gene>